<evidence type="ECO:0000313" key="11">
    <source>
        <dbReference type="Proteomes" id="UP000039324"/>
    </source>
</evidence>
<keyword evidence="3 6" id="KW-0812">Transmembrane</keyword>
<dbReference type="EMBL" id="OVEO01000007">
    <property type="protein sequence ID" value="SPQ97343.1"/>
    <property type="molecule type" value="Genomic_DNA"/>
</dbReference>
<accession>A0A0G4IVG1</accession>
<dbReference type="Proteomes" id="UP000290189">
    <property type="component" value="Unassembled WGS sequence"/>
</dbReference>
<reference evidence="10 12" key="2">
    <citation type="submission" date="2018-03" db="EMBL/GenBank/DDBJ databases">
        <authorList>
            <person name="Fogelqvist J."/>
        </authorList>
    </citation>
    <scope>NUCLEOTIDE SEQUENCE [LARGE SCALE GENOMIC DNA]</scope>
</reference>
<sequence length="198" mass="21502">MQGPVKISSTMSLPDGQIAAPPGPATDTLDEPITETLMRDVRLIGTKLRYVLIPAGSRNELKNWDLWGPLLLCLFLAIVLSVSDPDQASYKFSIVFAIVWAGAALVTFNALLLGGNISVFQSVCVLGYCMFPLDIASVVLQVISVPFIRVIIVTVALFWAARASVGFMSPLVPEDRQALGVYPVILFYVTIAWMVIIS</sequence>
<evidence type="ECO:0000256" key="7">
    <source>
        <dbReference type="SAM" id="MobiDB-lite"/>
    </source>
</evidence>
<evidence type="ECO:0000256" key="2">
    <source>
        <dbReference type="ARBA" id="ARBA00010596"/>
    </source>
</evidence>
<evidence type="ECO:0000313" key="9">
    <source>
        <dbReference type="EMBL" id="CEO99328.1"/>
    </source>
</evidence>
<feature type="domain" description="Yip1" evidence="8">
    <location>
        <begin position="62"/>
        <end position="194"/>
    </location>
</feature>
<geneLocation type="mitochondrion" evidence="10"/>
<keyword evidence="5 6" id="KW-0472">Membrane</keyword>
<evidence type="ECO:0000256" key="4">
    <source>
        <dbReference type="ARBA" id="ARBA00022989"/>
    </source>
</evidence>
<dbReference type="GO" id="GO:0005802">
    <property type="term" value="C:trans-Golgi network"/>
    <property type="evidence" value="ECO:0007669"/>
    <property type="project" value="TreeGrafter"/>
</dbReference>
<feature type="transmembrane region" description="Helical" evidence="6">
    <location>
        <begin position="147"/>
        <end position="167"/>
    </location>
</feature>
<evidence type="ECO:0000313" key="12">
    <source>
        <dbReference type="Proteomes" id="UP000290189"/>
    </source>
</evidence>
<feature type="transmembrane region" description="Helical" evidence="6">
    <location>
        <begin position="66"/>
        <end position="82"/>
    </location>
</feature>
<dbReference type="GO" id="GO:0006888">
    <property type="term" value="P:endoplasmic reticulum to Golgi vesicle-mediated transport"/>
    <property type="evidence" value="ECO:0007669"/>
    <property type="project" value="InterPro"/>
</dbReference>
<evidence type="ECO:0000256" key="6">
    <source>
        <dbReference type="RuleBase" id="RU361264"/>
    </source>
</evidence>
<feature type="region of interest" description="Disordered" evidence="7">
    <location>
        <begin position="1"/>
        <end position="29"/>
    </location>
</feature>
<evidence type="ECO:0000259" key="8">
    <source>
        <dbReference type="Pfam" id="PF04893"/>
    </source>
</evidence>
<dbReference type="PANTHER" id="PTHR21236">
    <property type="entry name" value="GOLGI MEMBRANE PROTEIN YIP1"/>
    <property type="match status" value="1"/>
</dbReference>
<dbReference type="PANTHER" id="PTHR21236:SF1">
    <property type="entry name" value="PROTEIN YIPF6"/>
    <property type="match status" value="1"/>
</dbReference>
<dbReference type="OMA" id="VMAMFGW"/>
<proteinExistence type="inferred from homology"/>
<dbReference type="EMBL" id="CDSF01000090">
    <property type="protein sequence ID" value="CEO99328.1"/>
    <property type="molecule type" value="Genomic_DNA"/>
</dbReference>
<keyword evidence="10" id="KW-0496">Mitochondrion</keyword>
<keyword evidence="4 6" id="KW-1133">Transmembrane helix</keyword>
<dbReference type="OrthoDB" id="411251at2759"/>
<name>A0A0G4IVG1_PLABS</name>
<dbReference type="Pfam" id="PF04893">
    <property type="entry name" value="Yip1"/>
    <property type="match status" value="1"/>
</dbReference>
<feature type="transmembrane region" description="Helical" evidence="6">
    <location>
        <begin position="179"/>
        <end position="197"/>
    </location>
</feature>
<dbReference type="InterPro" id="IPR045231">
    <property type="entry name" value="Yip1/4-like"/>
</dbReference>
<evidence type="ECO:0000256" key="1">
    <source>
        <dbReference type="ARBA" id="ARBA00004141"/>
    </source>
</evidence>
<reference evidence="9 11" key="1">
    <citation type="submission" date="2015-02" db="EMBL/GenBank/DDBJ databases">
        <authorList>
            <person name="Chooi Y.-H."/>
        </authorList>
    </citation>
    <scope>NUCLEOTIDE SEQUENCE [LARGE SCALE GENOMIC DNA]</scope>
    <source>
        <strain evidence="9">E3</strain>
    </source>
</reference>
<protein>
    <recommendedName>
        <fullName evidence="6">Protein YIPF</fullName>
    </recommendedName>
</protein>
<dbReference type="InterPro" id="IPR006977">
    <property type="entry name" value="Yip1_dom"/>
</dbReference>
<organism evidence="9 11">
    <name type="scientific">Plasmodiophora brassicae</name>
    <name type="common">Clubroot disease agent</name>
    <dbReference type="NCBI Taxonomy" id="37360"/>
    <lineage>
        <taxon>Eukaryota</taxon>
        <taxon>Sar</taxon>
        <taxon>Rhizaria</taxon>
        <taxon>Endomyxa</taxon>
        <taxon>Phytomyxea</taxon>
        <taxon>Plasmodiophorida</taxon>
        <taxon>Plasmodiophoridae</taxon>
        <taxon>Plasmodiophora</taxon>
    </lineage>
</organism>
<dbReference type="GO" id="GO:0000139">
    <property type="term" value="C:Golgi membrane"/>
    <property type="evidence" value="ECO:0007669"/>
    <property type="project" value="UniProtKB-SubCell"/>
</dbReference>
<dbReference type="STRING" id="37360.A0A0G4IVG1"/>
<gene>
    <name evidence="9" type="ORF">PBRA_001234</name>
    <name evidence="10" type="ORF">PLBR_LOCUS4558</name>
</gene>
<feature type="transmembrane region" description="Helical" evidence="6">
    <location>
        <begin position="94"/>
        <end position="113"/>
    </location>
</feature>
<evidence type="ECO:0000313" key="10">
    <source>
        <dbReference type="EMBL" id="SPQ97343.1"/>
    </source>
</evidence>
<comment type="similarity">
    <text evidence="2 6">Belongs to the YIP1 family.</text>
</comment>
<dbReference type="AlphaFoldDB" id="A0A0G4IVG1"/>
<comment type="caution">
    <text evidence="6">Lacks conserved residue(s) required for the propagation of feature annotation.</text>
</comment>
<dbReference type="Proteomes" id="UP000039324">
    <property type="component" value="Unassembled WGS sequence"/>
</dbReference>
<evidence type="ECO:0000256" key="3">
    <source>
        <dbReference type="ARBA" id="ARBA00022692"/>
    </source>
</evidence>
<keyword evidence="11" id="KW-1185">Reference proteome</keyword>
<evidence type="ECO:0000256" key="5">
    <source>
        <dbReference type="ARBA" id="ARBA00023136"/>
    </source>
</evidence>
<comment type="subcellular location">
    <subcellularLocation>
        <location evidence="6">Golgi apparatus membrane</location>
        <topology evidence="6">Multi-pass membrane protein</topology>
    </subcellularLocation>
    <subcellularLocation>
        <location evidence="1">Membrane</location>
        <topology evidence="1">Multi-pass membrane protein</topology>
    </subcellularLocation>
</comment>